<dbReference type="PANTHER" id="PTHR39517:SF1">
    <property type="entry name" value="LIPID-A-DISACCHARIDE SYNTHASE"/>
    <property type="match status" value="1"/>
</dbReference>
<dbReference type="NCBIfam" id="TIGR03492">
    <property type="entry name" value="lipid-A-disaccharide synthase-related protein"/>
    <property type="match status" value="1"/>
</dbReference>
<sequence>MLVLSNGHGEDLIAARILTSLRQQGYDGLIEGMALVGLGDGLTSIPGFRPMGPRQQLPSGGFGNQSFTGLLQDLRAGLGRLALSQWRCIRRWRGAHPQGAVLAVGDLFPLVLARGSGRPYGFIGTPKSDWTWLTDRGATPMADAYHRCKGSEWDPWEWWLMGHSRCRLVVVRDSLTARGLRRHGVNALAPGNPMVDGPVVDPPLPSSLHRQQRLLVLPGSRLPECMINLERLLAALPRQLEAVLLLATGHQLDPRAMTTVVTGQGFSPRQPPPDTESRLAWQRDHLLLLWGPGCFETWLTWAKLGLATAGTATEQLVGRGVPALSLPGPGPQFTPAFARRQSRLLGGAVLPCFSQQHFRQELAHLLGDPRYGRLLGRRGQRRMGPRGGSGSIARLVRQRLLQPHGIINPTALSSWPSPSKEHMR</sequence>
<dbReference type="InterPro" id="IPR019994">
    <property type="entry name" value="Lipid-A-disac_synthase-rel_put"/>
</dbReference>
<dbReference type="EMBL" id="MWLD01000053">
    <property type="protein sequence ID" value="OOV33798.1"/>
    <property type="molecule type" value="Genomic_DNA"/>
</dbReference>
<organism evidence="1 2">
    <name type="scientific">Candidatus Synechococcus spongiarum LMB bulk15M</name>
    <dbReference type="NCBI Taxonomy" id="1943582"/>
    <lineage>
        <taxon>Bacteria</taxon>
        <taxon>Bacillati</taxon>
        <taxon>Cyanobacteriota</taxon>
        <taxon>Cyanophyceae</taxon>
        <taxon>Synechococcales</taxon>
        <taxon>Synechococcaceae</taxon>
        <taxon>Synechococcus</taxon>
    </lineage>
</organism>
<gene>
    <name evidence="1" type="ORF">BV61_04265</name>
</gene>
<reference evidence="1 2" key="1">
    <citation type="submission" date="2017-02" db="EMBL/GenBank/DDBJ databases">
        <title>Draft Genome Sequences of 'Candidatus Synechococcus spongiarum', Cyanobacterial Symbionts of the Mediterranean Sponge Aplysina aerophoba from two locations.</title>
        <authorList>
            <person name="Slaby B.M."/>
            <person name="Hentschel U."/>
        </authorList>
    </citation>
    <scope>NUCLEOTIDE SEQUENCE [LARGE SCALE GENOMIC DNA]</scope>
    <source>
        <strain evidence="1">LMB bulk15M</strain>
    </source>
</reference>
<evidence type="ECO:0008006" key="3">
    <source>
        <dbReference type="Google" id="ProtNLM"/>
    </source>
</evidence>
<proteinExistence type="predicted"/>
<accession>A0A1T1CZ88</accession>
<dbReference type="SUPFAM" id="SSF53756">
    <property type="entry name" value="UDP-Glycosyltransferase/glycogen phosphorylase"/>
    <property type="match status" value="1"/>
</dbReference>
<keyword evidence="2" id="KW-1185">Reference proteome</keyword>
<comment type="caution">
    <text evidence="1">The sequence shown here is derived from an EMBL/GenBank/DDBJ whole genome shotgun (WGS) entry which is preliminary data.</text>
</comment>
<dbReference type="AlphaFoldDB" id="A0A1T1CZ88"/>
<dbReference type="Proteomes" id="UP000242636">
    <property type="component" value="Unassembled WGS sequence"/>
</dbReference>
<protein>
    <recommendedName>
        <fullName evidence="3">Sugar synthetase</fullName>
    </recommendedName>
</protein>
<evidence type="ECO:0000313" key="2">
    <source>
        <dbReference type="Proteomes" id="UP000242636"/>
    </source>
</evidence>
<dbReference type="PANTHER" id="PTHR39517">
    <property type="entry name" value="SLL0192 PROTEIN"/>
    <property type="match status" value="1"/>
</dbReference>
<evidence type="ECO:0000313" key="1">
    <source>
        <dbReference type="EMBL" id="OOV33798.1"/>
    </source>
</evidence>
<name>A0A1T1CZ88_9SYNE</name>